<keyword evidence="4" id="KW-1185">Reference proteome</keyword>
<organism evidence="3 4">
    <name type="scientific">Hondaea fermentalgiana</name>
    <dbReference type="NCBI Taxonomy" id="2315210"/>
    <lineage>
        <taxon>Eukaryota</taxon>
        <taxon>Sar</taxon>
        <taxon>Stramenopiles</taxon>
        <taxon>Bigyra</taxon>
        <taxon>Labyrinthulomycetes</taxon>
        <taxon>Thraustochytrida</taxon>
        <taxon>Thraustochytriidae</taxon>
        <taxon>Hondaea</taxon>
    </lineage>
</organism>
<dbReference type="InParanoid" id="A0A2R5GWH8"/>
<dbReference type="PROSITE" id="PS00109">
    <property type="entry name" value="PROTEIN_KINASE_TYR"/>
    <property type="match status" value="1"/>
</dbReference>
<evidence type="ECO:0000259" key="2">
    <source>
        <dbReference type="PROSITE" id="PS50011"/>
    </source>
</evidence>
<dbReference type="EMBL" id="BEYU01000410">
    <property type="protein sequence ID" value="GBG35196.1"/>
    <property type="molecule type" value="Genomic_DNA"/>
</dbReference>
<dbReference type="Gene3D" id="1.10.510.10">
    <property type="entry name" value="Transferase(Phosphotransferase) domain 1"/>
    <property type="match status" value="1"/>
</dbReference>
<dbReference type="OrthoDB" id="2156052at2759"/>
<dbReference type="InterPro" id="IPR000719">
    <property type="entry name" value="Prot_kinase_dom"/>
</dbReference>
<dbReference type="AlphaFoldDB" id="A0A2R5GWH8"/>
<gene>
    <name evidence="3" type="ORF">FCC1311_114192</name>
</gene>
<reference evidence="3 4" key="1">
    <citation type="submission" date="2017-12" db="EMBL/GenBank/DDBJ databases">
        <title>Sequencing, de novo assembly and annotation of complete genome of a new Thraustochytrid species, strain FCC1311.</title>
        <authorList>
            <person name="Sedici K."/>
            <person name="Godart F."/>
            <person name="Aiese Cigliano R."/>
            <person name="Sanseverino W."/>
            <person name="Barakat M."/>
            <person name="Ortet P."/>
            <person name="Marechal E."/>
            <person name="Cagnac O."/>
            <person name="Amato A."/>
        </authorList>
    </citation>
    <scope>NUCLEOTIDE SEQUENCE [LARGE SCALE GENOMIC DNA]</scope>
</reference>
<dbReference type="Proteomes" id="UP000241890">
    <property type="component" value="Unassembled WGS sequence"/>
</dbReference>
<dbReference type="InterPro" id="IPR052396">
    <property type="entry name" value="Meiotic_Drive_Suppr_Kinase"/>
</dbReference>
<comment type="caution">
    <text evidence="3">The sequence shown here is derived from an EMBL/GenBank/DDBJ whole genome shotgun (WGS) entry which is preliminary data.</text>
</comment>
<feature type="compositionally biased region" description="Low complexity" evidence="1">
    <location>
        <begin position="136"/>
        <end position="148"/>
    </location>
</feature>
<dbReference type="PROSITE" id="PS50011">
    <property type="entry name" value="PROTEIN_KINASE_DOM"/>
    <property type="match status" value="1"/>
</dbReference>
<keyword evidence="3" id="KW-0808">Transferase</keyword>
<dbReference type="PANTHER" id="PTHR37171">
    <property type="entry name" value="SERINE/THREONINE-PROTEIN KINASE YRZF-RELATED"/>
    <property type="match status" value="1"/>
</dbReference>
<dbReference type="GO" id="GO:0004672">
    <property type="term" value="F:protein kinase activity"/>
    <property type="evidence" value="ECO:0007669"/>
    <property type="project" value="InterPro"/>
</dbReference>
<sequence length="525" mass="59061">MGVEMWAPLDELDCGDNEFTVQTQMTVSGLEQIRRYHKAAPNVEEIKMYQEEGPWTGGRVDITWTRKMRVSDKSKLQLLSSFHRMNAASDNIVFLVHEHKAPKVFPFVPEIGAEWTTDKETGEQVPVKLGHRHRSSSQNSVSSSQSSVQSYDTMDEDKRLFQNLKLVDIWKRFDACHRSSYFFKFVAPICQIFTYMVSSGLKYGVISTFDKTWFCRRDKKGVMEVSQAFDACAGRGLSAVRRAYLGIITLALQDDEATGYGLVTGDSTLYQAMKNHSDATIQKFADTLASDGTQDLDTTISKHFATRFALFCQQRYNGGRQPRRNAIDALREILPLSGEDFYLPLDGENIHCNSRTIVTRCTLSGASMIVKRWAYSLLPRRPDENDAAKHALQNERRVYEVTLASLQGTAIPFLIYAGSYATMPFVLAVSDEGESLERLLMTAANADERAVLLETYFDAAHDALAAIHSCGVLHNDIAARNIVIHPDRGVKIIDFESAGECCEDLLAQEEMRELFKIFNRTVTGT</sequence>
<feature type="region of interest" description="Disordered" evidence="1">
    <location>
        <begin position="129"/>
        <end position="148"/>
    </location>
</feature>
<dbReference type="InterPro" id="IPR008266">
    <property type="entry name" value="Tyr_kinase_AS"/>
</dbReference>
<keyword evidence="3" id="KW-0418">Kinase</keyword>
<feature type="non-terminal residue" evidence="3">
    <location>
        <position position="525"/>
    </location>
</feature>
<evidence type="ECO:0000313" key="4">
    <source>
        <dbReference type="Proteomes" id="UP000241890"/>
    </source>
</evidence>
<accession>A0A2R5GWH8</accession>
<feature type="domain" description="Protein kinase" evidence="2">
    <location>
        <begin position="330"/>
        <end position="525"/>
    </location>
</feature>
<dbReference type="Pfam" id="PF00069">
    <property type="entry name" value="Pkinase"/>
    <property type="match status" value="1"/>
</dbReference>
<proteinExistence type="predicted"/>
<protein>
    <submittedName>
        <fullName evidence="3">Serine/threonine-protein kinase pim-1</fullName>
    </submittedName>
</protein>
<name>A0A2R5GWH8_9STRA</name>
<dbReference type="PANTHER" id="PTHR37171:SF1">
    <property type="entry name" value="SERINE_THREONINE-PROTEIN KINASE YRZF-RELATED"/>
    <property type="match status" value="1"/>
</dbReference>
<evidence type="ECO:0000256" key="1">
    <source>
        <dbReference type="SAM" id="MobiDB-lite"/>
    </source>
</evidence>
<dbReference type="GO" id="GO:0005524">
    <property type="term" value="F:ATP binding"/>
    <property type="evidence" value="ECO:0007669"/>
    <property type="project" value="InterPro"/>
</dbReference>
<dbReference type="SUPFAM" id="SSF56112">
    <property type="entry name" value="Protein kinase-like (PK-like)"/>
    <property type="match status" value="1"/>
</dbReference>
<evidence type="ECO:0000313" key="3">
    <source>
        <dbReference type="EMBL" id="GBG35196.1"/>
    </source>
</evidence>
<dbReference type="InterPro" id="IPR011009">
    <property type="entry name" value="Kinase-like_dom_sf"/>
</dbReference>